<dbReference type="InterPro" id="IPR017853">
    <property type="entry name" value="GH"/>
</dbReference>
<dbReference type="PANTHER" id="PTHR23421">
    <property type="entry name" value="BETA-GALACTOSIDASE RELATED"/>
    <property type="match status" value="1"/>
</dbReference>
<name>A0A6A6LRY2_HEVBR</name>
<dbReference type="InterPro" id="IPR001944">
    <property type="entry name" value="Glycoside_Hdrlase_35"/>
</dbReference>
<evidence type="ECO:0000256" key="2">
    <source>
        <dbReference type="ARBA" id="ARBA00009809"/>
    </source>
</evidence>
<dbReference type="EC" id="3.2.1.23" evidence="3"/>
<comment type="catalytic activity">
    <reaction evidence="1">
        <text>Hydrolysis of terminal non-reducing beta-D-galactose residues in beta-D-galactosides.</text>
        <dbReference type="EC" id="3.2.1.23"/>
    </reaction>
</comment>
<evidence type="ECO:0000313" key="5">
    <source>
        <dbReference type="EMBL" id="KAF2304210.1"/>
    </source>
</evidence>
<dbReference type="GO" id="GO:0004565">
    <property type="term" value="F:beta-galactosidase activity"/>
    <property type="evidence" value="ECO:0007669"/>
    <property type="project" value="UniProtKB-EC"/>
</dbReference>
<comment type="caution">
    <text evidence="5">The sequence shown here is derived from an EMBL/GenBank/DDBJ whole genome shotgun (WGS) entry which is preliminary data.</text>
</comment>
<comment type="similarity">
    <text evidence="2">Belongs to the glycosyl hydrolase 35 family.</text>
</comment>
<sequence>MPLSLMVNAKSFSLVQFTILAAPLRCGLKEAALMLLKLMSSRIAMSLFGGRFKAWGGKNPYGTAEDLAFSVARFVQAGGVLNNYYMYHGGTNFGCNAGGPCITTSYDCKAPMDEYSNPQLNLC</sequence>
<feature type="domain" description="Glycoside hydrolase 35 catalytic" evidence="4">
    <location>
        <begin position="43"/>
        <end position="119"/>
    </location>
</feature>
<dbReference type="GO" id="GO:0005975">
    <property type="term" value="P:carbohydrate metabolic process"/>
    <property type="evidence" value="ECO:0007669"/>
    <property type="project" value="InterPro"/>
</dbReference>
<keyword evidence="6" id="KW-1185">Reference proteome</keyword>
<dbReference type="AlphaFoldDB" id="A0A6A6LRY2"/>
<protein>
    <recommendedName>
        <fullName evidence="3">beta-galactosidase</fullName>
        <ecNumber evidence="3">3.2.1.23</ecNumber>
    </recommendedName>
</protein>
<dbReference type="Pfam" id="PF01301">
    <property type="entry name" value="Glyco_hydro_35"/>
    <property type="match status" value="1"/>
</dbReference>
<dbReference type="EMBL" id="JAAGAX010000009">
    <property type="protein sequence ID" value="KAF2304210.1"/>
    <property type="molecule type" value="Genomic_DNA"/>
</dbReference>
<evidence type="ECO:0000256" key="3">
    <source>
        <dbReference type="ARBA" id="ARBA00012756"/>
    </source>
</evidence>
<reference evidence="5 6" key="1">
    <citation type="journal article" date="2020" name="Mol. Plant">
        <title>The Chromosome-Based Rubber Tree Genome Provides New Insights into Spurge Genome Evolution and Rubber Biosynthesis.</title>
        <authorList>
            <person name="Liu J."/>
            <person name="Shi C."/>
            <person name="Shi C.C."/>
            <person name="Li W."/>
            <person name="Zhang Q.J."/>
            <person name="Zhang Y."/>
            <person name="Li K."/>
            <person name="Lu H.F."/>
            <person name="Shi C."/>
            <person name="Zhu S.T."/>
            <person name="Xiao Z.Y."/>
            <person name="Nan H."/>
            <person name="Yue Y."/>
            <person name="Zhu X.G."/>
            <person name="Wu Y."/>
            <person name="Hong X.N."/>
            <person name="Fan G.Y."/>
            <person name="Tong Y."/>
            <person name="Zhang D."/>
            <person name="Mao C.L."/>
            <person name="Liu Y.L."/>
            <person name="Hao S.J."/>
            <person name="Liu W.Q."/>
            <person name="Lv M.Q."/>
            <person name="Zhang H.B."/>
            <person name="Liu Y."/>
            <person name="Hu-Tang G.R."/>
            <person name="Wang J.P."/>
            <person name="Wang J.H."/>
            <person name="Sun Y.H."/>
            <person name="Ni S.B."/>
            <person name="Chen W.B."/>
            <person name="Zhang X.C."/>
            <person name="Jiao Y.N."/>
            <person name="Eichler E.E."/>
            <person name="Li G.H."/>
            <person name="Liu X."/>
            <person name="Gao L.Z."/>
        </authorList>
    </citation>
    <scope>NUCLEOTIDE SEQUENCE [LARGE SCALE GENOMIC DNA]</scope>
    <source>
        <strain evidence="6">cv. GT1</strain>
        <tissue evidence="5">Leaf</tissue>
    </source>
</reference>
<proteinExistence type="inferred from homology"/>
<dbReference type="SUPFAM" id="SSF51445">
    <property type="entry name" value="(Trans)glycosidases"/>
    <property type="match status" value="1"/>
</dbReference>
<dbReference type="Gene3D" id="3.20.20.80">
    <property type="entry name" value="Glycosidases"/>
    <property type="match status" value="1"/>
</dbReference>
<dbReference type="PRINTS" id="PR00742">
    <property type="entry name" value="GLHYDRLASE35"/>
</dbReference>
<dbReference type="InterPro" id="IPR031330">
    <property type="entry name" value="Gly_Hdrlase_35_cat"/>
</dbReference>
<dbReference type="Proteomes" id="UP000467840">
    <property type="component" value="Chromosome 16"/>
</dbReference>
<organism evidence="5 6">
    <name type="scientific">Hevea brasiliensis</name>
    <name type="common">Para rubber tree</name>
    <name type="synonym">Siphonia brasiliensis</name>
    <dbReference type="NCBI Taxonomy" id="3981"/>
    <lineage>
        <taxon>Eukaryota</taxon>
        <taxon>Viridiplantae</taxon>
        <taxon>Streptophyta</taxon>
        <taxon>Embryophyta</taxon>
        <taxon>Tracheophyta</taxon>
        <taxon>Spermatophyta</taxon>
        <taxon>Magnoliopsida</taxon>
        <taxon>eudicotyledons</taxon>
        <taxon>Gunneridae</taxon>
        <taxon>Pentapetalae</taxon>
        <taxon>rosids</taxon>
        <taxon>fabids</taxon>
        <taxon>Malpighiales</taxon>
        <taxon>Euphorbiaceae</taxon>
        <taxon>Crotonoideae</taxon>
        <taxon>Micrandreae</taxon>
        <taxon>Hevea</taxon>
    </lineage>
</organism>
<evidence type="ECO:0000259" key="4">
    <source>
        <dbReference type="Pfam" id="PF01301"/>
    </source>
</evidence>
<gene>
    <name evidence="5" type="ORF">GH714_028576</name>
</gene>
<evidence type="ECO:0000256" key="1">
    <source>
        <dbReference type="ARBA" id="ARBA00001412"/>
    </source>
</evidence>
<evidence type="ECO:0000313" key="6">
    <source>
        <dbReference type="Proteomes" id="UP000467840"/>
    </source>
</evidence>
<accession>A0A6A6LRY2</accession>